<name>A0ABN9BLT9_9NEOB</name>
<keyword evidence="13" id="KW-1185">Reference proteome</keyword>
<keyword evidence="7" id="KW-0966">Cell projection</keyword>
<organism evidence="12 13">
    <name type="scientific">Staurois parvus</name>
    <dbReference type="NCBI Taxonomy" id="386267"/>
    <lineage>
        <taxon>Eukaryota</taxon>
        <taxon>Metazoa</taxon>
        <taxon>Chordata</taxon>
        <taxon>Craniata</taxon>
        <taxon>Vertebrata</taxon>
        <taxon>Euteleostomi</taxon>
        <taxon>Amphibia</taxon>
        <taxon>Batrachia</taxon>
        <taxon>Anura</taxon>
        <taxon>Neobatrachia</taxon>
        <taxon>Ranoidea</taxon>
        <taxon>Ranidae</taxon>
        <taxon>Staurois</taxon>
    </lineage>
</organism>
<proteinExistence type="inferred from homology"/>
<evidence type="ECO:0000256" key="1">
    <source>
        <dbReference type="ARBA" id="ARBA00004120"/>
    </source>
</evidence>
<evidence type="ECO:0000256" key="7">
    <source>
        <dbReference type="ARBA" id="ARBA00023273"/>
    </source>
</evidence>
<evidence type="ECO:0000259" key="11">
    <source>
        <dbReference type="Pfam" id="PF17749"/>
    </source>
</evidence>
<feature type="compositionally biased region" description="Basic and acidic residues" evidence="9">
    <location>
        <begin position="146"/>
        <end position="378"/>
    </location>
</feature>
<feature type="domain" description="TRAF3-interacting protein 1 C-terminal" evidence="11">
    <location>
        <begin position="513"/>
        <end position="661"/>
    </location>
</feature>
<evidence type="ECO:0000256" key="3">
    <source>
        <dbReference type="ARBA" id="ARBA00022490"/>
    </source>
</evidence>
<evidence type="ECO:0000256" key="6">
    <source>
        <dbReference type="ARBA" id="ARBA00023212"/>
    </source>
</evidence>
<keyword evidence="4" id="KW-0970">Cilium biogenesis/degradation</keyword>
<evidence type="ECO:0000256" key="5">
    <source>
        <dbReference type="ARBA" id="ARBA00023054"/>
    </source>
</evidence>
<gene>
    <name evidence="12" type="ORF">SPARVUS_LOCUS3183187</name>
</gene>
<protein>
    <recommendedName>
        <fullName evidence="14">TRAF3-interacting protein 1</fullName>
    </recommendedName>
</protein>
<keyword evidence="6" id="KW-0206">Cytoskeleton</keyword>
<dbReference type="InterPro" id="IPR040468">
    <property type="entry name" value="TRAF3IP1_N"/>
</dbReference>
<dbReference type="PANTHER" id="PTHR31363:SF0">
    <property type="entry name" value="TRAF3-INTERACTING PROTEIN 1"/>
    <property type="match status" value="1"/>
</dbReference>
<dbReference type="PANTHER" id="PTHR31363">
    <property type="entry name" value="TRAF3-INTERACTING PROTEIN 1"/>
    <property type="match status" value="1"/>
</dbReference>
<evidence type="ECO:0000256" key="2">
    <source>
        <dbReference type="ARBA" id="ARBA00004430"/>
    </source>
</evidence>
<dbReference type="Proteomes" id="UP001162483">
    <property type="component" value="Unassembled WGS sequence"/>
</dbReference>
<keyword evidence="5" id="KW-0175">Coiled coil</keyword>
<dbReference type="Pfam" id="PF17749">
    <property type="entry name" value="MIP-T3_C"/>
    <property type="match status" value="1"/>
</dbReference>
<evidence type="ECO:0000256" key="4">
    <source>
        <dbReference type="ARBA" id="ARBA00022794"/>
    </source>
</evidence>
<sequence length="668" mass="77548">MEAAVIRRTQDILGKVIRKPPLTDKLLGKPPFRYLHDILTEVMRTTGFFKGLYTESELKSDNVKDKDSKISFLQKAIDVIVLVTGEPLSVKPARVVAGHEPERTNEFLQALGKCCLSKLSSDDAVKRVLLGEKLEPKGKPPSSTKSQDKENREAKDEERRSQREKEDRRESEIRERSGSRDRKDRQHLKDEERKHSERERKKEGERVGETEKDGLREGEKNDREKNRVKESRSETDRSKEKVKDRERRSEASHGKEKDRTKDKEKARDREREHEKERNLVKERDPEDRSRERDKERSDRNRDERTRTREQDKERRRERDLERERRKERVRNNEHQGNREEKPEEDMRSERKHKTSEESTKKTSDISARESKPDAERELSVSSKAARPSASKLRERRREAVDSASDDEGRDTEVHNTENEASSDVRTNLSAQRRIPRPGSARPAPPRVKRQPSAEVIVPERVSSGKGVSSVIVEKQKDDGDDDDNEFVVEEASLQLLLDMPAMEMESELDLPVDEKHGSLVKKILETKKDYETQPDAASKGKTLLTENGRKKEKDMVTKEIEKLRSSIQILCRSALPLGKIMDYIQEDMDTMKNELQMWKKENGEHAEVLLREQSITDSAVEPLKAELGELEQLIKEQHDRICTVKGNILRNEEKIQKMVQSMSGSNRD</sequence>
<reference evidence="12" key="1">
    <citation type="submission" date="2023-05" db="EMBL/GenBank/DDBJ databases">
        <authorList>
            <person name="Stuckert A."/>
        </authorList>
    </citation>
    <scope>NUCLEOTIDE SEQUENCE</scope>
</reference>
<feature type="domain" description="TRAF3-interacting protein 1 N-terminal" evidence="10">
    <location>
        <begin position="6"/>
        <end position="116"/>
    </location>
</feature>
<evidence type="ECO:0000313" key="12">
    <source>
        <dbReference type="EMBL" id="CAI9548603.1"/>
    </source>
</evidence>
<evidence type="ECO:0000256" key="9">
    <source>
        <dbReference type="SAM" id="MobiDB-lite"/>
    </source>
</evidence>
<evidence type="ECO:0000256" key="8">
    <source>
        <dbReference type="ARBA" id="ARBA00043971"/>
    </source>
</evidence>
<feature type="compositionally biased region" description="Basic and acidic residues" evidence="9">
    <location>
        <begin position="391"/>
        <end position="400"/>
    </location>
</feature>
<comment type="similarity">
    <text evidence="8">Belongs to the TRAF3IP1 family.</text>
</comment>
<evidence type="ECO:0000259" key="10">
    <source>
        <dbReference type="Pfam" id="PF10243"/>
    </source>
</evidence>
<keyword evidence="3" id="KW-0963">Cytoplasm</keyword>
<accession>A0ABN9BLT9</accession>
<evidence type="ECO:0000313" key="13">
    <source>
        <dbReference type="Proteomes" id="UP001162483"/>
    </source>
</evidence>
<feature type="compositionally biased region" description="Polar residues" evidence="9">
    <location>
        <begin position="418"/>
        <end position="430"/>
    </location>
</feature>
<dbReference type="Gene3D" id="1.10.418.50">
    <property type="entry name" value="Microtubule-binding protein MIP-T3"/>
    <property type="match status" value="1"/>
</dbReference>
<feature type="compositionally biased region" description="Low complexity" evidence="9">
    <location>
        <begin position="461"/>
        <end position="472"/>
    </location>
</feature>
<feature type="region of interest" description="Disordered" evidence="9">
    <location>
        <begin position="131"/>
        <end position="483"/>
    </location>
</feature>
<comment type="caution">
    <text evidence="12">The sequence shown here is derived from an EMBL/GenBank/DDBJ whole genome shotgun (WGS) entry which is preliminary data.</text>
</comment>
<dbReference type="EMBL" id="CATNWA010004749">
    <property type="protein sequence ID" value="CAI9548603.1"/>
    <property type="molecule type" value="Genomic_DNA"/>
</dbReference>
<dbReference type="InterPro" id="IPR041476">
    <property type="entry name" value="TRAF3IP1_C"/>
</dbReference>
<comment type="subcellular location">
    <subcellularLocation>
        <location evidence="2">Cytoplasm</location>
        <location evidence="2">Cytoskeleton</location>
        <location evidence="2">Cilium axoneme</location>
    </subcellularLocation>
    <subcellularLocation>
        <location evidence="1">Cytoplasm</location>
        <location evidence="1">Cytoskeleton</location>
        <location evidence="1">Cilium basal body</location>
    </subcellularLocation>
</comment>
<dbReference type="InterPro" id="IPR018799">
    <property type="entry name" value="TRAF3IP1"/>
</dbReference>
<dbReference type="Pfam" id="PF10243">
    <property type="entry name" value="MIP-T3"/>
    <property type="match status" value="1"/>
</dbReference>
<dbReference type="InterPro" id="IPR042576">
    <property type="entry name" value="TRAF3IP1_N_sf"/>
</dbReference>
<evidence type="ECO:0008006" key="14">
    <source>
        <dbReference type="Google" id="ProtNLM"/>
    </source>
</evidence>